<comment type="similarity">
    <text evidence="1">Belongs to the LysR transcriptional regulatory family.</text>
</comment>
<evidence type="ECO:0000313" key="6">
    <source>
        <dbReference type="EMBL" id="OEF23658.1"/>
    </source>
</evidence>
<dbReference type="eggNOG" id="COG0583">
    <property type="taxonomic scope" value="Bacteria"/>
</dbReference>
<dbReference type="SUPFAM" id="SSF53850">
    <property type="entry name" value="Periplasmic binding protein-like II"/>
    <property type="match status" value="1"/>
</dbReference>
<dbReference type="STRING" id="1188252.A1QC_11145"/>
<keyword evidence="4" id="KW-0804">Transcription</keyword>
<feature type="domain" description="HTH lysR-type" evidence="5">
    <location>
        <begin position="1"/>
        <end position="58"/>
    </location>
</feature>
<dbReference type="Pfam" id="PF03466">
    <property type="entry name" value="LysR_substrate"/>
    <property type="match status" value="1"/>
</dbReference>
<dbReference type="InterPro" id="IPR050389">
    <property type="entry name" value="LysR-type_TF"/>
</dbReference>
<dbReference type="Gene3D" id="1.10.10.10">
    <property type="entry name" value="Winged helix-like DNA-binding domain superfamily/Winged helix DNA-binding domain"/>
    <property type="match status" value="1"/>
</dbReference>
<comment type="caution">
    <text evidence="6">The sequence shown here is derived from an EMBL/GenBank/DDBJ whole genome shotgun (WGS) entry which is preliminary data.</text>
</comment>
<dbReference type="Gene3D" id="3.40.190.10">
    <property type="entry name" value="Periplasmic binding protein-like II"/>
    <property type="match status" value="2"/>
</dbReference>
<dbReference type="PANTHER" id="PTHR30118">
    <property type="entry name" value="HTH-TYPE TRANSCRIPTIONAL REGULATOR LEUO-RELATED"/>
    <property type="match status" value="1"/>
</dbReference>
<keyword evidence="7" id="KW-1185">Reference proteome</keyword>
<gene>
    <name evidence="6" type="ORF">A1QC_11145</name>
</gene>
<dbReference type="EMBL" id="AJYK02000086">
    <property type="protein sequence ID" value="OEF23658.1"/>
    <property type="molecule type" value="Genomic_DNA"/>
</dbReference>
<dbReference type="InterPro" id="IPR036388">
    <property type="entry name" value="WH-like_DNA-bd_sf"/>
</dbReference>
<dbReference type="InterPro" id="IPR005119">
    <property type="entry name" value="LysR_subst-bd"/>
</dbReference>
<dbReference type="Pfam" id="PF00126">
    <property type="entry name" value="HTH_1"/>
    <property type="match status" value="1"/>
</dbReference>
<evidence type="ECO:0000256" key="1">
    <source>
        <dbReference type="ARBA" id="ARBA00009437"/>
    </source>
</evidence>
<dbReference type="GO" id="GO:0003677">
    <property type="term" value="F:DNA binding"/>
    <property type="evidence" value="ECO:0007669"/>
    <property type="project" value="UniProtKB-KW"/>
</dbReference>
<protein>
    <recommendedName>
        <fullName evidence="5">HTH lysR-type domain-containing protein</fullName>
    </recommendedName>
</protein>
<organism evidence="6 7">
    <name type="scientific">Vibrio rumoiensis 1S-45</name>
    <dbReference type="NCBI Taxonomy" id="1188252"/>
    <lineage>
        <taxon>Bacteria</taxon>
        <taxon>Pseudomonadati</taxon>
        <taxon>Pseudomonadota</taxon>
        <taxon>Gammaproteobacteria</taxon>
        <taxon>Vibrionales</taxon>
        <taxon>Vibrionaceae</taxon>
        <taxon>Vibrio</taxon>
    </lineage>
</organism>
<dbReference type="GO" id="GO:0003700">
    <property type="term" value="F:DNA-binding transcription factor activity"/>
    <property type="evidence" value="ECO:0007669"/>
    <property type="project" value="InterPro"/>
</dbReference>
<dbReference type="Proteomes" id="UP000094070">
    <property type="component" value="Unassembled WGS sequence"/>
</dbReference>
<dbReference type="InterPro" id="IPR036390">
    <property type="entry name" value="WH_DNA-bd_sf"/>
</dbReference>
<evidence type="ECO:0000313" key="7">
    <source>
        <dbReference type="Proteomes" id="UP000094070"/>
    </source>
</evidence>
<evidence type="ECO:0000256" key="4">
    <source>
        <dbReference type="ARBA" id="ARBA00023163"/>
    </source>
</evidence>
<reference evidence="6 7" key="1">
    <citation type="journal article" date="2012" name="Science">
        <title>Ecological populations of bacteria act as socially cohesive units of antibiotic production and resistance.</title>
        <authorList>
            <person name="Cordero O.X."/>
            <person name="Wildschutte H."/>
            <person name="Kirkup B."/>
            <person name="Proehl S."/>
            <person name="Ngo L."/>
            <person name="Hussain F."/>
            <person name="Le Roux F."/>
            <person name="Mincer T."/>
            <person name="Polz M.F."/>
        </authorList>
    </citation>
    <scope>NUCLEOTIDE SEQUENCE [LARGE SCALE GENOMIC DNA]</scope>
    <source>
        <strain evidence="6 7">1S-45</strain>
    </source>
</reference>
<accession>A0A1E5E040</accession>
<evidence type="ECO:0000259" key="5">
    <source>
        <dbReference type="PROSITE" id="PS50931"/>
    </source>
</evidence>
<keyword evidence="3" id="KW-0238">DNA-binding</keyword>
<dbReference type="SUPFAM" id="SSF46785">
    <property type="entry name" value="Winged helix' DNA-binding domain"/>
    <property type="match status" value="1"/>
</dbReference>
<proteinExistence type="inferred from homology"/>
<sequence>MDLNLLKVFILIMRTRSITQTAVLLDVSTPAASQALSRLRDHYNDRLFIRQGRSMHPTLFAENLYETIYDAYEVLDQHSKSNRTFSPELSNRAFRIACHQDVSSFISAPLLKYLAEKPPNTAIHFEVGHKNDEERQTALKFKKVDFILTTTELDKHSYDNELLYSDSLYVVYRKDHPRLKGRVDYDAFFNEQHILWRPQSSVITTLDILSTLPLPKRNSVIQVDSIYHALLLCAETDLICAAPFVMINKILSANPILNVSVLPFETNQLQFYLSMHRAHKSDQGAQWLKNAIIDISHNIKFGSQFEQVHR</sequence>
<keyword evidence="2" id="KW-0805">Transcription regulation</keyword>
<evidence type="ECO:0000256" key="2">
    <source>
        <dbReference type="ARBA" id="ARBA00023015"/>
    </source>
</evidence>
<dbReference type="OrthoDB" id="8839911at2"/>
<dbReference type="RefSeq" id="WP_017025772.1">
    <property type="nucleotide sequence ID" value="NZ_AJYK02000086.1"/>
</dbReference>
<dbReference type="PROSITE" id="PS50931">
    <property type="entry name" value="HTH_LYSR"/>
    <property type="match status" value="1"/>
</dbReference>
<name>A0A1E5E040_9VIBR</name>
<dbReference type="PANTHER" id="PTHR30118:SF6">
    <property type="entry name" value="HTH-TYPE TRANSCRIPTIONAL REGULATOR LEUO"/>
    <property type="match status" value="1"/>
</dbReference>
<dbReference type="InterPro" id="IPR000847">
    <property type="entry name" value="LysR_HTH_N"/>
</dbReference>
<evidence type="ECO:0000256" key="3">
    <source>
        <dbReference type="ARBA" id="ARBA00023125"/>
    </source>
</evidence>
<dbReference type="AlphaFoldDB" id="A0A1E5E040"/>